<feature type="binding site" evidence="10">
    <location>
        <position position="329"/>
    </location>
    <ligand>
        <name>Zn(2+)</name>
        <dbReference type="ChEBI" id="CHEBI:29105"/>
        <note>catalytic</note>
    </ligand>
</feature>
<protein>
    <recommendedName>
        <fullName evidence="12">Aminopeptidase</fullName>
        <ecNumber evidence="12">3.4.11.-</ecNumber>
    </recommendedName>
</protein>
<name>A0A369VYK8_9SPHN</name>
<dbReference type="Gene3D" id="1.10.390.10">
    <property type="entry name" value="Neutral Protease Domain 2"/>
    <property type="match status" value="1"/>
</dbReference>
<dbReference type="InterPro" id="IPR024571">
    <property type="entry name" value="ERAP1-like_C_dom"/>
</dbReference>
<evidence type="ECO:0000256" key="11">
    <source>
        <dbReference type="PIRSR" id="PIRSR634016-4"/>
    </source>
</evidence>
<feature type="signal peptide" evidence="13">
    <location>
        <begin position="1"/>
        <end position="19"/>
    </location>
</feature>
<reference evidence="17 18" key="1">
    <citation type="submission" date="2018-07" db="EMBL/GenBank/DDBJ databases">
        <title>a novel species of Sphingomonas isolated from the rhizosphere soil of Araceae plant.</title>
        <authorList>
            <person name="Zhiyong W."/>
            <person name="Qinglan Z."/>
            <person name="Zhiwei F."/>
            <person name="Ding X."/>
            <person name="Gejiao W."/>
            <person name="Shixue Z."/>
        </authorList>
    </citation>
    <scope>NUCLEOTIDE SEQUENCE [LARGE SCALE GENOMIC DNA]</scope>
    <source>
        <strain evidence="17 18">WZY 27</strain>
    </source>
</reference>
<dbReference type="InterPro" id="IPR050344">
    <property type="entry name" value="Peptidase_M1_aminopeptidases"/>
</dbReference>
<sequence>MKLAAAAALLFTVSAPALAQGQLPRTVVPVSYDITVTPNPKAFDAKAKPSPEAMTFTGSETVQVDVKQPTRTIVLNAAELQIGRVTFDGKAATATLDEKTQQLTVALPAEAKAGAHTLTFAWTGKLNSTAAGFFFTDYTNPDGTPGRMLATQFEAPDARRFAPMWDEPSFKAKFTVNAVSPAGQTAFSNMPATKVTKQGDGSSLYSFGQTPVMSSYLLFLGLGDVERKTVQAGNTEIGVITRRGVVNQGDYSLSEAKRLLAYYNDYFGQPYPLPKMDMIAGPGSSQFFGAMENWGAIFYFENELLVDPQRTTQSGRERIFSVVAHEMAHQWFGDLVTMGWWDDLWLNEGFASWMENKSSTVLNPSWGDKETAVAGAREGAMAADGTAATHPIIRHIETVDQMGEAFDGITYAKGQAVIGMLESTLGADVFRNGIRSYMAKYKYGNTQTDQLWSELEKAAGKPVKQIADSFTRQGGVPLVSLTSAKCVGGNTQVVLSQGRWGLDAPSKAAQTWYVPMTLATVGGQTTSAVVTGASTPVTVGGCGTLVLNRDKGSYVRTKYDVPTHAALVKNFNRLEVTDQLGTLGDDMALAMSGDQDMGVYFDTIGAVPGEASPIVWAMVTGHLGAMGGLVQGTPAEAQVRAKSNRILSPVLRRVGYEAQAGESPSVTNLREGLIGRLGVNGDPEVAAKARTYVAALKTNPAAIPVAIRTPILTTYAVNATPAEWEQLLEITKAEKSPVAKNTYIRLLGSARDDALAQRALDLLKTDTFTTQQKAGLLSAIAGRHSDLAFDFAVANTELVNSFLETSTRARYIVALGQGSSDPAMPGKIQAFAQKNLEPAAQGSAQRVLAVMAARKQVVDRVRPSIVKWAAAK</sequence>
<keyword evidence="18" id="KW-1185">Reference proteome</keyword>
<dbReference type="EC" id="3.4.11.-" evidence="12"/>
<dbReference type="RefSeq" id="WP_114685792.1">
    <property type="nucleotide sequence ID" value="NZ_QQNB01000001.1"/>
</dbReference>
<accession>A0A369VYK8</accession>
<comment type="catalytic activity">
    <reaction evidence="1">
        <text>Release of an N-terminal amino acid, Xaa-|-Yaa- from a peptide, amide or arylamide. Xaa is preferably Ala, but may be most amino acids including Pro (slow action). When a terminal hydrophobic residue is followed by a prolyl residue, the two may be released as an intact Xaa-Pro dipeptide.</text>
        <dbReference type="EC" id="3.4.11.2"/>
    </reaction>
</comment>
<feature type="active site" description="Proton acceptor" evidence="9">
    <location>
        <position position="326"/>
    </location>
</feature>
<evidence type="ECO:0000256" key="12">
    <source>
        <dbReference type="RuleBase" id="RU364040"/>
    </source>
</evidence>
<comment type="similarity">
    <text evidence="2 12">Belongs to the peptidase M1 family.</text>
</comment>
<dbReference type="FunFam" id="1.10.390.10:FF:000006">
    <property type="entry name" value="Puromycin-sensitive aminopeptidase"/>
    <property type="match status" value="1"/>
</dbReference>
<dbReference type="Pfam" id="PF17900">
    <property type="entry name" value="Peptidase_M1_N"/>
    <property type="match status" value="1"/>
</dbReference>
<dbReference type="PANTHER" id="PTHR11533">
    <property type="entry name" value="PROTEASE M1 ZINC METALLOPROTEASE"/>
    <property type="match status" value="1"/>
</dbReference>
<dbReference type="GO" id="GO:0006508">
    <property type="term" value="P:proteolysis"/>
    <property type="evidence" value="ECO:0007669"/>
    <property type="project" value="UniProtKB-KW"/>
</dbReference>
<keyword evidence="13" id="KW-0732">Signal</keyword>
<evidence type="ECO:0000256" key="10">
    <source>
        <dbReference type="PIRSR" id="PIRSR634016-3"/>
    </source>
</evidence>
<evidence type="ECO:0000256" key="5">
    <source>
        <dbReference type="ARBA" id="ARBA00022723"/>
    </source>
</evidence>
<feature type="site" description="Transition state stabilizer" evidence="11">
    <location>
        <position position="411"/>
    </location>
</feature>
<feature type="binding site" evidence="10">
    <location>
        <position position="325"/>
    </location>
    <ligand>
        <name>Zn(2+)</name>
        <dbReference type="ChEBI" id="CHEBI:29105"/>
        <note>catalytic</note>
    </ligand>
</feature>
<dbReference type="Pfam" id="PF11838">
    <property type="entry name" value="ERAP1_C"/>
    <property type="match status" value="1"/>
</dbReference>
<gene>
    <name evidence="17" type="ORF">DVW87_00240</name>
</gene>
<keyword evidence="8 12" id="KW-0482">Metalloprotease</keyword>
<dbReference type="AlphaFoldDB" id="A0A369VYK8"/>
<dbReference type="Gene3D" id="2.60.40.1730">
    <property type="entry name" value="tricorn interacting facor f3 domain"/>
    <property type="match status" value="1"/>
</dbReference>
<evidence type="ECO:0000256" key="7">
    <source>
        <dbReference type="ARBA" id="ARBA00022833"/>
    </source>
</evidence>
<dbReference type="GO" id="GO:0005615">
    <property type="term" value="C:extracellular space"/>
    <property type="evidence" value="ECO:0007669"/>
    <property type="project" value="TreeGrafter"/>
</dbReference>
<dbReference type="InterPro" id="IPR014782">
    <property type="entry name" value="Peptidase_M1_dom"/>
</dbReference>
<dbReference type="GO" id="GO:0042277">
    <property type="term" value="F:peptide binding"/>
    <property type="evidence" value="ECO:0007669"/>
    <property type="project" value="TreeGrafter"/>
</dbReference>
<dbReference type="InterPro" id="IPR034016">
    <property type="entry name" value="M1_APN-typ"/>
</dbReference>
<dbReference type="PRINTS" id="PR00756">
    <property type="entry name" value="ALADIPTASE"/>
</dbReference>
<dbReference type="GO" id="GO:0043171">
    <property type="term" value="P:peptide catabolic process"/>
    <property type="evidence" value="ECO:0007669"/>
    <property type="project" value="TreeGrafter"/>
</dbReference>
<proteinExistence type="inferred from homology"/>
<dbReference type="InterPro" id="IPR001930">
    <property type="entry name" value="Peptidase_M1"/>
</dbReference>
<evidence type="ECO:0000256" key="8">
    <source>
        <dbReference type="ARBA" id="ARBA00023049"/>
    </source>
</evidence>
<keyword evidence="7 10" id="KW-0862">Zinc</keyword>
<dbReference type="SUPFAM" id="SSF55486">
    <property type="entry name" value="Metalloproteases ('zincins'), catalytic domain"/>
    <property type="match status" value="1"/>
</dbReference>
<comment type="cofactor">
    <cofactor evidence="10 12">
        <name>Zn(2+)</name>
        <dbReference type="ChEBI" id="CHEBI:29105"/>
    </cofactor>
    <text evidence="10 12">Binds 1 zinc ion per subunit.</text>
</comment>
<dbReference type="InterPro" id="IPR042097">
    <property type="entry name" value="Aminopeptidase_N-like_N_sf"/>
</dbReference>
<feature type="domain" description="Peptidase M1 membrane alanine aminopeptidase" evidence="14">
    <location>
        <begin position="251"/>
        <end position="470"/>
    </location>
</feature>
<feature type="chain" id="PRO_5016810241" description="Aminopeptidase" evidence="13">
    <location>
        <begin position="20"/>
        <end position="872"/>
    </location>
</feature>
<organism evidence="17 18">
    <name type="scientific">Sphingomonas aracearum</name>
    <dbReference type="NCBI Taxonomy" id="2283317"/>
    <lineage>
        <taxon>Bacteria</taxon>
        <taxon>Pseudomonadati</taxon>
        <taxon>Pseudomonadota</taxon>
        <taxon>Alphaproteobacteria</taxon>
        <taxon>Sphingomonadales</taxon>
        <taxon>Sphingomonadaceae</taxon>
        <taxon>Sphingomonas</taxon>
    </lineage>
</organism>
<dbReference type="PANTHER" id="PTHR11533:SF174">
    <property type="entry name" value="PUROMYCIN-SENSITIVE AMINOPEPTIDASE-RELATED"/>
    <property type="match status" value="1"/>
</dbReference>
<keyword evidence="6 12" id="KW-0378">Hydrolase</keyword>
<dbReference type="GO" id="GO:0005737">
    <property type="term" value="C:cytoplasm"/>
    <property type="evidence" value="ECO:0007669"/>
    <property type="project" value="TreeGrafter"/>
</dbReference>
<dbReference type="CDD" id="cd09601">
    <property type="entry name" value="M1_APN-Q_like"/>
    <property type="match status" value="1"/>
</dbReference>
<evidence type="ECO:0000313" key="18">
    <source>
        <dbReference type="Proteomes" id="UP000253918"/>
    </source>
</evidence>
<evidence type="ECO:0000259" key="15">
    <source>
        <dbReference type="Pfam" id="PF11838"/>
    </source>
</evidence>
<evidence type="ECO:0000256" key="9">
    <source>
        <dbReference type="PIRSR" id="PIRSR634016-1"/>
    </source>
</evidence>
<dbReference type="InterPro" id="IPR045357">
    <property type="entry name" value="Aminopeptidase_N-like_N"/>
</dbReference>
<evidence type="ECO:0000313" key="17">
    <source>
        <dbReference type="EMBL" id="RDE06210.1"/>
    </source>
</evidence>
<dbReference type="Gene3D" id="1.25.50.20">
    <property type="match status" value="1"/>
</dbReference>
<dbReference type="InterPro" id="IPR027268">
    <property type="entry name" value="Peptidase_M4/M1_CTD_sf"/>
</dbReference>
<dbReference type="Pfam" id="PF01433">
    <property type="entry name" value="Peptidase_M1"/>
    <property type="match status" value="1"/>
</dbReference>
<keyword evidence="5 10" id="KW-0479">Metal-binding</keyword>
<feature type="binding site" evidence="10">
    <location>
        <position position="348"/>
    </location>
    <ligand>
        <name>Zn(2+)</name>
        <dbReference type="ChEBI" id="CHEBI:29105"/>
        <note>catalytic</note>
    </ligand>
</feature>
<dbReference type="Proteomes" id="UP000253918">
    <property type="component" value="Unassembled WGS sequence"/>
</dbReference>
<evidence type="ECO:0000256" key="3">
    <source>
        <dbReference type="ARBA" id="ARBA00022438"/>
    </source>
</evidence>
<evidence type="ECO:0000256" key="2">
    <source>
        <dbReference type="ARBA" id="ARBA00010136"/>
    </source>
</evidence>
<feature type="domain" description="ERAP1-like C-terminal" evidence="15">
    <location>
        <begin position="546"/>
        <end position="847"/>
    </location>
</feature>
<evidence type="ECO:0000259" key="16">
    <source>
        <dbReference type="Pfam" id="PF17900"/>
    </source>
</evidence>
<dbReference type="SUPFAM" id="SSF63737">
    <property type="entry name" value="Leukotriene A4 hydrolase N-terminal domain"/>
    <property type="match status" value="1"/>
</dbReference>
<dbReference type="GO" id="GO:0008270">
    <property type="term" value="F:zinc ion binding"/>
    <property type="evidence" value="ECO:0007669"/>
    <property type="project" value="UniProtKB-UniRule"/>
</dbReference>
<dbReference type="GO" id="GO:0070006">
    <property type="term" value="F:metalloaminopeptidase activity"/>
    <property type="evidence" value="ECO:0007669"/>
    <property type="project" value="TreeGrafter"/>
</dbReference>
<evidence type="ECO:0000256" key="6">
    <source>
        <dbReference type="ARBA" id="ARBA00022801"/>
    </source>
</evidence>
<evidence type="ECO:0000256" key="1">
    <source>
        <dbReference type="ARBA" id="ARBA00000098"/>
    </source>
</evidence>
<comment type="caution">
    <text evidence="17">The sequence shown here is derived from an EMBL/GenBank/DDBJ whole genome shotgun (WGS) entry which is preliminary data.</text>
</comment>
<feature type="domain" description="Aminopeptidase N-like N-terminal" evidence="16">
    <location>
        <begin position="29"/>
        <end position="217"/>
    </location>
</feature>
<evidence type="ECO:0000259" key="14">
    <source>
        <dbReference type="Pfam" id="PF01433"/>
    </source>
</evidence>
<evidence type="ECO:0000256" key="4">
    <source>
        <dbReference type="ARBA" id="ARBA00022670"/>
    </source>
</evidence>
<keyword evidence="4 12" id="KW-0645">Protease</keyword>
<evidence type="ECO:0000256" key="13">
    <source>
        <dbReference type="SAM" id="SignalP"/>
    </source>
</evidence>
<dbReference type="EMBL" id="QQNB01000001">
    <property type="protein sequence ID" value="RDE06210.1"/>
    <property type="molecule type" value="Genomic_DNA"/>
</dbReference>
<dbReference type="OrthoDB" id="100605at2"/>
<dbReference type="GO" id="GO:0016285">
    <property type="term" value="F:alanyl aminopeptidase activity"/>
    <property type="evidence" value="ECO:0007669"/>
    <property type="project" value="UniProtKB-EC"/>
</dbReference>
<keyword evidence="3 12" id="KW-0031">Aminopeptidase</keyword>
<dbReference type="GO" id="GO:0016020">
    <property type="term" value="C:membrane"/>
    <property type="evidence" value="ECO:0007669"/>
    <property type="project" value="TreeGrafter"/>
</dbReference>